<keyword evidence="2" id="KW-1185">Reference proteome</keyword>
<evidence type="ECO:0008006" key="3">
    <source>
        <dbReference type="Google" id="ProtNLM"/>
    </source>
</evidence>
<sequence>MSEKKIFRFSVESAILRELGEQLVSRPDVALTELIKNAYDADSPECLVKWDKKRILIKDLGHGMTLEEFKSRWMRIATGNKGDRKNSAIYGRTLTGSKGIGRFAVRFLGHRLTLITVAKNSENNANSKLIAFFNWKKLDQATDIENLEIRYKYYPKVSEPTGTTLCISDLRYEPSNSVLKQVRSSSLRMVSPVKAILAGAPDHIRNTASKETKDDEPGFNLRFQSTLFEDDDAIVDDNELASIILDLAVAKVEFYTKTNRNITTKENATLYVSVTHELKGNCFIGEFPFENVMGCDVYGNINYFPHREGVFFAKSVDGNVARAWVKENSGVSVFDKGFRVVPYGQRGDDWLNIDQDSSKSNRRWRTKLMQELFPITNDELLIPSLNPMLAIPESHQLVGGVFVEASNTK</sequence>
<evidence type="ECO:0000313" key="2">
    <source>
        <dbReference type="Proteomes" id="UP000012043"/>
    </source>
</evidence>
<dbReference type="PATRIC" id="fig|1197174.4.peg.1893"/>
<proteinExistence type="predicted"/>
<dbReference type="EMBL" id="ALAB01000026">
    <property type="protein sequence ID" value="EJI85278.1"/>
    <property type="molecule type" value="Genomic_DNA"/>
</dbReference>
<dbReference type="SUPFAM" id="SSF55874">
    <property type="entry name" value="ATPase domain of HSP90 chaperone/DNA topoisomerase II/histidine kinase"/>
    <property type="match status" value="1"/>
</dbReference>
<gene>
    <name evidence="1" type="ORF">AEST_19350</name>
</gene>
<dbReference type="Gene3D" id="3.30.565.10">
    <property type="entry name" value="Histidine kinase-like ATPase, C-terminal domain"/>
    <property type="match status" value="1"/>
</dbReference>
<name>J1Q2H4_9ALTE</name>
<dbReference type="RefSeq" id="WP_008608729.1">
    <property type="nucleotide sequence ID" value="NZ_ALAB01000026.1"/>
</dbReference>
<evidence type="ECO:0000313" key="1">
    <source>
        <dbReference type="EMBL" id="EJI85278.1"/>
    </source>
</evidence>
<dbReference type="AlphaFoldDB" id="J1Q2H4"/>
<reference evidence="1 2" key="1">
    <citation type="journal article" date="2012" name="J. Bacteriol.">
        <title>Genome Sequence of Pectin-Degrading Alishewanella aestuarii Strain B11T, Isolated from Tidal Flat Sediment.</title>
        <authorList>
            <person name="Jung J."/>
            <person name="Choi S."/>
            <person name="Chun J."/>
            <person name="Park W."/>
        </authorList>
    </citation>
    <scope>NUCLEOTIDE SEQUENCE [LARGE SCALE GENOMIC DNA]</scope>
    <source>
        <strain evidence="1 2">B11</strain>
    </source>
</reference>
<dbReference type="Pfam" id="PF13589">
    <property type="entry name" value="HATPase_c_3"/>
    <property type="match status" value="1"/>
</dbReference>
<accession>J1Q2H4</accession>
<dbReference type="Proteomes" id="UP000012043">
    <property type="component" value="Unassembled WGS sequence"/>
</dbReference>
<comment type="caution">
    <text evidence="1">The sequence shown here is derived from an EMBL/GenBank/DDBJ whole genome shotgun (WGS) entry which is preliminary data.</text>
</comment>
<protein>
    <recommendedName>
        <fullName evidence="3">ATP-binding protein</fullName>
    </recommendedName>
</protein>
<organism evidence="1 2">
    <name type="scientific">Alishewanella aestuarii B11</name>
    <dbReference type="NCBI Taxonomy" id="1197174"/>
    <lineage>
        <taxon>Bacteria</taxon>
        <taxon>Pseudomonadati</taxon>
        <taxon>Pseudomonadota</taxon>
        <taxon>Gammaproteobacteria</taxon>
        <taxon>Alteromonadales</taxon>
        <taxon>Alteromonadaceae</taxon>
        <taxon>Alishewanella</taxon>
    </lineage>
</organism>
<dbReference type="InterPro" id="IPR036890">
    <property type="entry name" value="HATPase_C_sf"/>
</dbReference>